<organism evidence="1 2">
    <name type="scientific">Nocardia pseudobrasiliensis</name>
    <dbReference type="NCBI Taxonomy" id="45979"/>
    <lineage>
        <taxon>Bacteria</taxon>
        <taxon>Bacillati</taxon>
        <taxon>Actinomycetota</taxon>
        <taxon>Actinomycetes</taxon>
        <taxon>Mycobacteriales</taxon>
        <taxon>Nocardiaceae</taxon>
        <taxon>Nocardia</taxon>
    </lineage>
</organism>
<dbReference type="Proteomes" id="UP000254869">
    <property type="component" value="Unassembled WGS sequence"/>
</dbReference>
<comment type="caution">
    <text evidence="1">The sequence shown here is derived from an EMBL/GenBank/DDBJ whole genome shotgun (WGS) entry which is preliminary data.</text>
</comment>
<dbReference type="PROSITE" id="PS51257">
    <property type="entry name" value="PROKAR_LIPOPROTEIN"/>
    <property type="match status" value="1"/>
</dbReference>
<protein>
    <submittedName>
        <fullName evidence="1">Uncharacterized protein</fullName>
    </submittedName>
</protein>
<evidence type="ECO:0000313" key="2">
    <source>
        <dbReference type="Proteomes" id="UP000254869"/>
    </source>
</evidence>
<proteinExistence type="predicted"/>
<gene>
    <name evidence="1" type="ORF">DFR76_1234</name>
</gene>
<dbReference type="EMBL" id="QQBC01000023">
    <property type="protein sequence ID" value="RDI58965.1"/>
    <property type="molecule type" value="Genomic_DNA"/>
</dbReference>
<evidence type="ECO:0000313" key="1">
    <source>
        <dbReference type="EMBL" id="RDI58965.1"/>
    </source>
</evidence>
<sequence>MSYELHRDELGQAVAVCTQGAQSCGAPLDISVDSLITWRASQGDNAARANLGKPCNHSSDQRCVTHAFLRSRIRQIVTATRSRGYDGWFVSCPPQQTYPLPDCVHPSDLADLPLVGQIHSVWNKHDSVLVTYTSGLHVWHLRHQDLPLSVTAAPAEIEARDLPLAEANGERVLLAAEVRRALDFNTPIRYDRIWRHPPRTEKEAYKTAAERKPVFPCFTTKYVSAYHTVLASAGRDERDSEAVRAVRTEWQGGGIGRSRTMPLPIQQGLLASHYSGSANAREINVVEHGITYTHVCLPMRADAICHALGVSLGLTAFTDDHELDGICSPSGLLAYVIDTLRDGLASGARHCFDAVIGCAQVNELMIELHHQGIVAHRPDSVESWFDYALTRSVMFAIHPITELAASLGDRPVAPHHYALADMGATIAHDLCDLRYDVSNGMCLNSIYALETALGDDSCAECVAECLIPMITHCLLSENTEEYAILAALVAGCGFLRPYCFGHSRALLNARATILDDRCPNAWYDAIRVLERCAPEISTTHLRSSDFTTVCQEIRDRTQLIIDEAAHGDALIHEATRAAVSDTSSAQEVETLWKACIEDASTALLEYADGDPRHLAALVWSAMAHSSPNRINMRCGSIRHTTDNADRVPGWQSVLSSHTKVPM</sequence>
<reference evidence="1 2" key="1">
    <citation type="submission" date="2018-07" db="EMBL/GenBank/DDBJ databases">
        <title>Genomic Encyclopedia of Type Strains, Phase IV (KMG-IV): sequencing the most valuable type-strain genomes for metagenomic binning, comparative biology and taxonomic classification.</title>
        <authorList>
            <person name="Goeker M."/>
        </authorList>
    </citation>
    <scope>NUCLEOTIDE SEQUENCE [LARGE SCALE GENOMIC DNA]</scope>
    <source>
        <strain evidence="1 2">DSM 44290</strain>
    </source>
</reference>
<dbReference type="RefSeq" id="WP_068009759.1">
    <property type="nucleotide sequence ID" value="NZ_QQBC01000023.1"/>
</dbReference>
<accession>A0A370HLC7</accession>
<dbReference type="AlphaFoldDB" id="A0A370HLC7"/>
<name>A0A370HLC7_9NOCA</name>
<keyword evidence="2" id="KW-1185">Reference proteome</keyword>